<dbReference type="AlphaFoldDB" id="A0A7Y0SJQ7"/>
<sequence length="98" mass="10740">AIEKIGLSNAWNEKTNSWGFSLVGIDKLAGIKAQIVIVEPLPYGGAEQLSQDPFWQYVVQQSGEKVMQVAPVWSFGSMPSALRFAELVTASKVEELTQ</sequence>
<evidence type="ECO:0000313" key="1">
    <source>
        <dbReference type="EMBL" id="NMU84796.1"/>
    </source>
</evidence>
<accession>A0A7Y0SJQ7</accession>
<organism evidence="1 2">
    <name type="scientific">Vibrio parahaemolyticus</name>
    <dbReference type="NCBI Taxonomy" id="670"/>
    <lineage>
        <taxon>Bacteria</taxon>
        <taxon>Pseudomonadati</taxon>
        <taxon>Pseudomonadota</taxon>
        <taxon>Gammaproteobacteria</taxon>
        <taxon>Vibrionales</taxon>
        <taxon>Vibrionaceae</taxon>
        <taxon>Vibrio</taxon>
    </lineage>
</organism>
<gene>
    <name evidence="1" type="ORF">HKB16_18215</name>
</gene>
<comment type="caution">
    <text evidence="1">The sequence shown here is derived from an EMBL/GenBank/DDBJ whole genome shotgun (WGS) entry which is preliminary data.</text>
</comment>
<dbReference type="SUPFAM" id="SSF53807">
    <property type="entry name" value="Helical backbone' metal receptor"/>
    <property type="match status" value="1"/>
</dbReference>
<reference evidence="1 2" key="1">
    <citation type="submission" date="2020-04" db="EMBL/GenBank/DDBJ databases">
        <title>Whole-genome sequencing of Vibrio spp. from China reveals different genetic environments of blaCTX-M-14 among diverse lineages.</title>
        <authorList>
            <person name="Zheng Z."/>
            <person name="Ye L."/>
            <person name="Chen S."/>
        </authorList>
    </citation>
    <scope>NUCLEOTIDE SEQUENCE [LARGE SCALE GENOMIC DNA]</scope>
    <source>
        <strain evidence="1 2">Vb0551</strain>
    </source>
</reference>
<name>A0A7Y0SJQ7_VIBPH</name>
<dbReference type="Proteomes" id="UP000518904">
    <property type="component" value="Unassembled WGS sequence"/>
</dbReference>
<dbReference type="Gene3D" id="3.40.50.1980">
    <property type="entry name" value="Nitrogenase molybdenum iron protein domain"/>
    <property type="match status" value="1"/>
</dbReference>
<evidence type="ECO:0000313" key="2">
    <source>
        <dbReference type="Proteomes" id="UP000518904"/>
    </source>
</evidence>
<feature type="non-terminal residue" evidence="1">
    <location>
        <position position="1"/>
    </location>
</feature>
<protein>
    <submittedName>
        <fullName evidence="1">Iron-siderophore ABC transporter substrate-binding protein</fullName>
    </submittedName>
</protein>
<proteinExistence type="predicted"/>
<dbReference type="EMBL" id="JABCLB010002163">
    <property type="protein sequence ID" value="NMU84796.1"/>
    <property type="molecule type" value="Genomic_DNA"/>
</dbReference>